<dbReference type="InterPro" id="IPR000873">
    <property type="entry name" value="AMP-dep_synth/lig_dom"/>
</dbReference>
<evidence type="ECO:0000313" key="4">
    <source>
        <dbReference type="Proteomes" id="UP001432075"/>
    </source>
</evidence>
<evidence type="ECO:0000259" key="2">
    <source>
        <dbReference type="Pfam" id="PF13193"/>
    </source>
</evidence>
<accession>A0ABZ1RXZ2</accession>
<dbReference type="EMBL" id="CP108058">
    <property type="protein sequence ID" value="WUO51364.1"/>
    <property type="molecule type" value="Genomic_DNA"/>
</dbReference>
<keyword evidence="4" id="KW-1185">Reference proteome</keyword>
<dbReference type="InterPro" id="IPR042099">
    <property type="entry name" value="ANL_N_sf"/>
</dbReference>
<proteinExistence type="predicted"/>
<evidence type="ECO:0000313" key="3">
    <source>
        <dbReference type="EMBL" id="WUO51364.1"/>
    </source>
</evidence>
<dbReference type="Pfam" id="PF00501">
    <property type="entry name" value="AMP-binding"/>
    <property type="match status" value="1"/>
</dbReference>
<organism evidence="3 4">
    <name type="scientific">Streptomyces goshikiensis</name>
    <dbReference type="NCBI Taxonomy" id="1942"/>
    <lineage>
        <taxon>Bacteria</taxon>
        <taxon>Bacillati</taxon>
        <taxon>Actinomycetota</taxon>
        <taxon>Actinomycetes</taxon>
        <taxon>Kitasatosporales</taxon>
        <taxon>Streptomycetaceae</taxon>
        <taxon>Streptomyces</taxon>
    </lineage>
</organism>
<protein>
    <submittedName>
        <fullName evidence="3">Acyl--CoA ligase</fullName>
    </submittedName>
</protein>
<dbReference type="GO" id="GO:0016874">
    <property type="term" value="F:ligase activity"/>
    <property type="evidence" value="ECO:0007669"/>
    <property type="project" value="UniProtKB-KW"/>
</dbReference>
<sequence>MTTPATLTGAPAGAPAAPLAGATQRLDALLELACARFADRVALDDGEDVLGYRELGERGRALAAALTSAGLRRGEPVLVAVDNRCGDLVCELAAWSAGAVVVPVHRDSPALVLRATAERVGARLLLGDPRHGPAAWEDATGPAGHPWIGEIVQDGAAGAPGGLPVPPLPPAELDAEQALVVFTSGSTGRPKGVVLSHRALYTKLQAIARTLPFGEGQTALHLLHLNFSFGQWTSLLTLATGGTLLLTPRFRARRVLELLARRTVDRTAVVPSMLRLIRRELDSPDGTALAAGLAAAGSPGTWICGGEPLPAGLGRGMRALLPHAGIADVFGLSESATSDFILTPDRYDEEAGTIGRPSPGVEYRIVPVDGAPGAPGAEAEPGAAGELWLRTPHLMTGYLDDPAATAATMAGRWLRTGDLARHRPPDGRVELVGRAKQLIVRGGAKIAPLEVEAAYADHPDCAACVAVGVPDALLGERLHLLFVPRAGRMPAEEELRAHGRLRLEAHKVPERVHRVEQPPLGRTGKTDRAAAARLAEAAAAAAPGGAA</sequence>
<reference evidence="3" key="1">
    <citation type="submission" date="2022-10" db="EMBL/GenBank/DDBJ databases">
        <title>The complete genomes of actinobacterial strains from the NBC collection.</title>
        <authorList>
            <person name="Joergensen T.S."/>
            <person name="Alvarez Arevalo M."/>
            <person name="Sterndorff E.B."/>
            <person name="Faurdal D."/>
            <person name="Vuksanovic O."/>
            <person name="Mourched A.-S."/>
            <person name="Charusanti P."/>
            <person name="Shaw S."/>
            <person name="Blin K."/>
            <person name="Weber T."/>
        </authorList>
    </citation>
    <scope>NUCLEOTIDE SEQUENCE</scope>
    <source>
        <strain evidence="3">NBC_00283</strain>
        <plasmid evidence="3">unnamed1</plasmid>
    </source>
</reference>
<geneLocation type="plasmid" evidence="3 4">
    <name>unnamed1</name>
</geneLocation>
<dbReference type="PROSITE" id="PS00455">
    <property type="entry name" value="AMP_BINDING"/>
    <property type="match status" value="1"/>
</dbReference>
<dbReference type="SUPFAM" id="SSF56801">
    <property type="entry name" value="Acetyl-CoA synthetase-like"/>
    <property type="match status" value="1"/>
</dbReference>
<dbReference type="RefSeq" id="WP_053065876.1">
    <property type="nucleotide sequence ID" value="NZ_CP108058.1"/>
</dbReference>
<dbReference type="InterPro" id="IPR025110">
    <property type="entry name" value="AMP-bd_C"/>
</dbReference>
<dbReference type="Proteomes" id="UP001432075">
    <property type="component" value="Plasmid unnamed1"/>
</dbReference>
<dbReference type="InterPro" id="IPR045851">
    <property type="entry name" value="AMP-bd_C_sf"/>
</dbReference>
<keyword evidence="3" id="KW-0614">Plasmid</keyword>
<feature type="domain" description="AMP-dependent synthetase/ligase" evidence="1">
    <location>
        <begin position="31"/>
        <end position="399"/>
    </location>
</feature>
<dbReference type="Pfam" id="PF13193">
    <property type="entry name" value="AMP-binding_C"/>
    <property type="match status" value="1"/>
</dbReference>
<feature type="domain" description="AMP-binding enzyme C-terminal" evidence="2">
    <location>
        <begin position="450"/>
        <end position="525"/>
    </location>
</feature>
<dbReference type="Gene3D" id="3.30.300.30">
    <property type="match status" value="1"/>
</dbReference>
<keyword evidence="3" id="KW-0436">Ligase</keyword>
<dbReference type="InterPro" id="IPR020845">
    <property type="entry name" value="AMP-binding_CS"/>
</dbReference>
<dbReference type="CDD" id="cd04433">
    <property type="entry name" value="AFD_class_I"/>
    <property type="match status" value="1"/>
</dbReference>
<gene>
    <name evidence="3" type="ORF">OHU17_36500</name>
</gene>
<name>A0ABZ1RXZ2_9ACTN</name>
<dbReference type="PANTHER" id="PTHR43767">
    <property type="entry name" value="LONG-CHAIN-FATTY-ACID--COA LIGASE"/>
    <property type="match status" value="1"/>
</dbReference>
<evidence type="ECO:0000259" key="1">
    <source>
        <dbReference type="Pfam" id="PF00501"/>
    </source>
</evidence>
<dbReference type="PANTHER" id="PTHR43767:SF12">
    <property type="entry name" value="AMP-DEPENDENT SYNTHETASE AND LIGASE"/>
    <property type="match status" value="1"/>
</dbReference>
<dbReference type="InterPro" id="IPR050237">
    <property type="entry name" value="ATP-dep_AMP-bd_enzyme"/>
</dbReference>
<dbReference type="Gene3D" id="3.40.50.12780">
    <property type="entry name" value="N-terminal domain of ligase-like"/>
    <property type="match status" value="1"/>
</dbReference>